<dbReference type="NCBIfam" id="TIGR04183">
    <property type="entry name" value="Por_Secre_tail"/>
    <property type="match status" value="1"/>
</dbReference>
<dbReference type="OrthoDB" id="9770043at2"/>
<reference evidence="2 3" key="1">
    <citation type="submission" date="2018-04" db="EMBL/GenBank/DDBJ databases">
        <title>Characteristic and Complete Genome Sequencing of A Novel Member of Infective Endocarditis Causative Bacteria: Bergeyella cardium QL-PH.</title>
        <authorList>
            <person name="Pan H."/>
            <person name="Sun E."/>
            <person name="Zhang Y."/>
        </authorList>
    </citation>
    <scope>NUCLEOTIDE SEQUENCE [LARGE SCALE GENOMIC DNA]</scope>
    <source>
        <strain evidence="2 3">HPQL</strain>
    </source>
</reference>
<proteinExistence type="predicted"/>
<dbReference type="KEGG" id="bcad:DBX24_06130"/>
<dbReference type="EMBL" id="CP029149">
    <property type="protein sequence ID" value="QHN65490.1"/>
    <property type="molecule type" value="Genomic_DNA"/>
</dbReference>
<dbReference type="Proteomes" id="UP000464318">
    <property type="component" value="Chromosome"/>
</dbReference>
<evidence type="ECO:0000313" key="3">
    <source>
        <dbReference type="Proteomes" id="UP000464318"/>
    </source>
</evidence>
<dbReference type="InterPro" id="IPR026444">
    <property type="entry name" value="Secre_tail"/>
</dbReference>
<dbReference type="PANTHER" id="PTHR45661:SF3">
    <property type="entry name" value="IG-LIKE DOMAIN-CONTAINING PROTEIN"/>
    <property type="match status" value="1"/>
</dbReference>
<protein>
    <submittedName>
        <fullName evidence="2">Leucine-rich repeat protein</fullName>
    </submittedName>
</protein>
<dbReference type="InterPro" id="IPR026906">
    <property type="entry name" value="LRR_5"/>
</dbReference>
<keyword evidence="3" id="KW-1185">Reference proteome</keyword>
<name>A0A6P1QXP7_9FLAO</name>
<dbReference type="InterPro" id="IPR032675">
    <property type="entry name" value="LRR_dom_sf"/>
</dbReference>
<keyword evidence="1" id="KW-0732">Signal</keyword>
<gene>
    <name evidence="2" type="ORF">DBX24_06130</name>
</gene>
<dbReference type="SUPFAM" id="SSF52058">
    <property type="entry name" value="L domain-like"/>
    <property type="match status" value="2"/>
</dbReference>
<dbReference type="Gene3D" id="3.40.50.12480">
    <property type="match status" value="1"/>
</dbReference>
<dbReference type="PANTHER" id="PTHR45661">
    <property type="entry name" value="SURFACE ANTIGEN"/>
    <property type="match status" value="1"/>
</dbReference>
<dbReference type="RefSeq" id="WP_160224309.1">
    <property type="nucleotide sequence ID" value="NZ_CP029149.1"/>
</dbReference>
<evidence type="ECO:0000313" key="2">
    <source>
        <dbReference type="EMBL" id="QHN65490.1"/>
    </source>
</evidence>
<dbReference type="Pfam" id="PF13306">
    <property type="entry name" value="LRR_5"/>
    <property type="match status" value="2"/>
</dbReference>
<dbReference type="Gene3D" id="3.80.10.10">
    <property type="entry name" value="Ribonuclease Inhibitor"/>
    <property type="match status" value="2"/>
</dbReference>
<accession>A0A6P1QXP7</accession>
<sequence length="579" mass="63446">MSYSIILNRAVATAAVFALTGVATAQSTQANGDIFEDASFKYGILDEVQKTVAIIDSKLATKQEETKVTIPETVTHEGNTYTVTEIRAMALNGHQFVKEFVLPETITYIGERAFLNCLALEKINMPNSLIEIDNAAFSFCRSLASVKFGTSLKKIGEKAFQFCHALTSVEFQEGLEEIGNNAFWYCALETVNLPKSLNNLGAGVFAINESKTDVRTLKNINVDPDNQHYASIDGVLFNKDITKLLQYPIGKEDTEYSAPATVTIIGAHAFEQATLHTITLDESVTHIEDYAVTSCPNLTIFNFPDSLVHIGEHAFSFNEKIESVRISPNVLTIGPSAFSTCKALNDVHLPERLEKIQNSTFANCESLENIEIPDSVTEIEDSAFNGCNNLKAIKIPDSVTKIGAQVFQDNEALEDVELSKNLTEIGKYSFDACNAIREVRIHASTPPKLGEGVFRGVFEPDYNDDEERKVPLKVPTGAAAKYRNAPQWDQFQISVDPSLETNEEALSKASTVSVYPNPATGTFFIKTDKAETATLLNIEGKLIRTLSLKADTNTINITGLPAGVYFVVVGGKSHKLIVK</sequence>
<organism evidence="2 3">
    <name type="scientific">Bergeyella cardium</name>
    <dbReference type="NCBI Taxonomy" id="1585976"/>
    <lineage>
        <taxon>Bacteria</taxon>
        <taxon>Pseudomonadati</taxon>
        <taxon>Bacteroidota</taxon>
        <taxon>Flavobacteriia</taxon>
        <taxon>Flavobacteriales</taxon>
        <taxon>Weeksellaceae</taxon>
        <taxon>Bergeyella</taxon>
    </lineage>
</organism>
<dbReference type="AlphaFoldDB" id="A0A6P1QXP7"/>
<dbReference type="Pfam" id="PF18962">
    <property type="entry name" value="Por_Secre_tail"/>
    <property type="match status" value="1"/>
</dbReference>
<dbReference type="InterPro" id="IPR053139">
    <property type="entry name" value="Surface_bspA-like"/>
</dbReference>
<evidence type="ECO:0000256" key="1">
    <source>
        <dbReference type="ARBA" id="ARBA00022729"/>
    </source>
</evidence>